<name>A0A3D8QHT4_9HELO</name>
<feature type="transmembrane region" description="Helical" evidence="5">
    <location>
        <begin position="303"/>
        <end position="320"/>
    </location>
</feature>
<dbReference type="Pfam" id="PF02518">
    <property type="entry name" value="HATPase_c"/>
    <property type="match status" value="1"/>
</dbReference>
<feature type="transmembrane region" description="Helical" evidence="5">
    <location>
        <begin position="332"/>
        <end position="350"/>
    </location>
</feature>
<evidence type="ECO:0000256" key="5">
    <source>
        <dbReference type="SAM" id="Phobius"/>
    </source>
</evidence>
<dbReference type="InterPro" id="IPR001789">
    <property type="entry name" value="Sig_transdc_resp-reg_receiver"/>
</dbReference>
<feature type="transmembrane region" description="Helical" evidence="5">
    <location>
        <begin position="266"/>
        <end position="283"/>
    </location>
</feature>
<dbReference type="InterPro" id="IPR011006">
    <property type="entry name" value="CheY-like_superfamily"/>
</dbReference>
<dbReference type="SUPFAM" id="SSF47384">
    <property type="entry name" value="Homodimeric domain of signal transducing histidine kinase"/>
    <property type="match status" value="1"/>
</dbReference>
<dbReference type="InterPro" id="IPR003661">
    <property type="entry name" value="HisK_dim/P_dom"/>
</dbReference>
<feature type="transmembrane region" description="Helical" evidence="5">
    <location>
        <begin position="370"/>
        <end position="390"/>
    </location>
</feature>
<dbReference type="Pfam" id="PF00072">
    <property type="entry name" value="Response_reg"/>
    <property type="match status" value="1"/>
</dbReference>
<dbReference type="InterPro" id="IPR005330">
    <property type="entry name" value="MHYT_dom"/>
</dbReference>
<dbReference type="Gene3D" id="3.30.565.10">
    <property type="entry name" value="Histidine kinase-like ATPase, C-terminal domain"/>
    <property type="match status" value="1"/>
</dbReference>
<dbReference type="PROSITE" id="PS50110">
    <property type="entry name" value="RESPONSE_REGULATORY"/>
    <property type="match status" value="1"/>
</dbReference>
<dbReference type="InterPro" id="IPR036890">
    <property type="entry name" value="HATPase_C_sf"/>
</dbReference>
<dbReference type="SUPFAM" id="SSF52172">
    <property type="entry name" value="CheY-like"/>
    <property type="match status" value="1"/>
</dbReference>
<dbReference type="Gene3D" id="1.10.287.130">
    <property type="match status" value="1"/>
</dbReference>
<reference evidence="8 9" key="1">
    <citation type="journal article" date="2018" name="IMA Fungus">
        <title>IMA Genome-F 9: Draft genome sequence of Annulohypoxylon stygium, Aspergillus mulundensis, Berkeleyomyces basicola (syn. Thielaviopsis basicola), Ceratocystis smalleyi, two Cercospora beticola strains, Coleophoma cylindrospora, Fusarium fracticaudum, Phialophora cf. hyalina, and Morchella septimelata.</title>
        <authorList>
            <person name="Wingfield B.D."/>
            <person name="Bills G.F."/>
            <person name="Dong Y."/>
            <person name="Huang W."/>
            <person name="Nel W.J."/>
            <person name="Swalarsk-Parry B.S."/>
            <person name="Vaghefi N."/>
            <person name="Wilken P.M."/>
            <person name="An Z."/>
            <person name="de Beer Z.W."/>
            <person name="De Vos L."/>
            <person name="Chen L."/>
            <person name="Duong T.A."/>
            <person name="Gao Y."/>
            <person name="Hammerbacher A."/>
            <person name="Kikkert J.R."/>
            <person name="Li Y."/>
            <person name="Li H."/>
            <person name="Li K."/>
            <person name="Li Q."/>
            <person name="Liu X."/>
            <person name="Ma X."/>
            <person name="Naidoo K."/>
            <person name="Pethybridge S.J."/>
            <person name="Sun J."/>
            <person name="Steenkamp E.T."/>
            <person name="van der Nest M.A."/>
            <person name="van Wyk S."/>
            <person name="Wingfield M.J."/>
            <person name="Xiong C."/>
            <person name="Yue Q."/>
            <person name="Zhang X."/>
        </authorList>
    </citation>
    <scope>NUCLEOTIDE SEQUENCE [LARGE SCALE GENOMIC DNA]</scope>
    <source>
        <strain evidence="8 9">BP6252</strain>
    </source>
</reference>
<dbReference type="PANTHER" id="PTHR45339:SF1">
    <property type="entry name" value="HYBRID SIGNAL TRANSDUCTION HISTIDINE KINASE J"/>
    <property type="match status" value="1"/>
</dbReference>
<dbReference type="PRINTS" id="PR00344">
    <property type="entry name" value="BCTRLSENSOR"/>
</dbReference>
<dbReference type="Gene3D" id="3.40.50.2300">
    <property type="match status" value="1"/>
</dbReference>
<evidence type="ECO:0008006" key="10">
    <source>
        <dbReference type="Google" id="ProtNLM"/>
    </source>
</evidence>
<dbReference type="SMART" id="SM00388">
    <property type="entry name" value="HisKA"/>
    <property type="match status" value="1"/>
</dbReference>
<evidence type="ECO:0000259" key="6">
    <source>
        <dbReference type="PROSITE" id="PS50109"/>
    </source>
</evidence>
<feature type="transmembrane region" description="Helical" evidence="5">
    <location>
        <begin position="17"/>
        <end position="39"/>
    </location>
</feature>
<keyword evidence="5" id="KW-0472">Membrane</keyword>
<dbReference type="AlphaFoldDB" id="A0A3D8QHT4"/>
<dbReference type="Proteomes" id="UP000256645">
    <property type="component" value="Unassembled WGS sequence"/>
</dbReference>
<dbReference type="OrthoDB" id="60033at2759"/>
<evidence type="ECO:0000259" key="7">
    <source>
        <dbReference type="PROSITE" id="PS50110"/>
    </source>
</evidence>
<feature type="transmembrane region" description="Helical" evidence="5">
    <location>
        <begin position="87"/>
        <end position="111"/>
    </location>
</feature>
<evidence type="ECO:0000313" key="8">
    <source>
        <dbReference type="EMBL" id="RDW60974.1"/>
    </source>
</evidence>
<protein>
    <recommendedName>
        <fullName evidence="10">Histidine kinase</fullName>
    </recommendedName>
</protein>
<evidence type="ECO:0000256" key="4">
    <source>
        <dbReference type="SAM" id="MobiDB-lite"/>
    </source>
</evidence>
<feature type="region of interest" description="Disordered" evidence="4">
    <location>
        <begin position="135"/>
        <end position="233"/>
    </location>
</feature>
<dbReference type="Pfam" id="PF00512">
    <property type="entry name" value="HisKA"/>
    <property type="match status" value="1"/>
</dbReference>
<dbReference type="PANTHER" id="PTHR45339">
    <property type="entry name" value="HYBRID SIGNAL TRANSDUCTION HISTIDINE KINASE J"/>
    <property type="match status" value="1"/>
</dbReference>
<dbReference type="SUPFAM" id="SSF55874">
    <property type="entry name" value="ATPase domain of HSP90 chaperone/DNA topoisomerase II/histidine kinase"/>
    <property type="match status" value="1"/>
</dbReference>
<keyword evidence="5" id="KW-1133">Transmembrane helix</keyword>
<evidence type="ECO:0000256" key="3">
    <source>
        <dbReference type="PROSITE-ProRule" id="PRU00169"/>
    </source>
</evidence>
<keyword evidence="5" id="KW-0812">Transmembrane</keyword>
<dbReference type="SMART" id="SM00387">
    <property type="entry name" value="HATPase_c"/>
    <property type="match status" value="1"/>
</dbReference>
<organism evidence="8 9">
    <name type="scientific">Coleophoma cylindrospora</name>
    <dbReference type="NCBI Taxonomy" id="1849047"/>
    <lineage>
        <taxon>Eukaryota</taxon>
        <taxon>Fungi</taxon>
        <taxon>Dikarya</taxon>
        <taxon>Ascomycota</taxon>
        <taxon>Pezizomycotina</taxon>
        <taxon>Leotiomycetes</taxon>
        <taxon>Helotiales</taxon>
        <taxon>Dermateaceae</taxon>
        <taxon>Coleophoma</taxon>
    </lineage>
</organism>
<dbReference type="CDD" id="cd00082">
    <property type="entry name" value="HisKA"/>
    <property type="match status" value="1"/>
</dbReference>
<evidence type="ECO:0000313" key="9">
    <source>
        <dbReference type="Proteomes" id="UP000256645"/>
    </source>
</evidence>
<evidence type="ECO:0000256" key="2">
    <source>
        <dbReference type="ARBA" id="ARBA00023012"/>
    </source>
</evidence>
<sequence>MRAPAEGFRELEKQWDYWTIAAAMLVSFLGTFTSTQLMIQARLSARFSSVLIWVVLISLTFGFCASWGLHFVGMLACELDLPVSLDIATTVLSAMLAVMFTFTALGTELLWKGYRAVDEKRVRFHATDAEFGSETATTMPLLPHDSSEEEEDLEGGLPHQETPTRRPSKTSLLLRGDESSEIDSIGSSKDTSPHVLGLPEEADDAQHFRFSSEPLEESRYDSGQSESSGAPPLDDLHSMAYQGIAHNDNAFVATLKCVYGGMSWKALLMGLVWSLSLTSMHYVGLSSMRFPGEGYITWEPPLVFASAMVSWAVCTVGYIYMVNAEPFLSQQVLFSVVTALGIAAMHFTGMRATHFWSKAPPGDSGGYPSQLPIVICSVAILTCMLANGLLAHDATVSRNKLAEIVWTRRKLWRTIAQKENAEAAAIARSNFIALASHEIRTPLHHLQGYSDLLSRTELNEEGSEILVSIQRAIKTLSLITNNVLDWSKLESNRDALCRPSRLDMRSVCESILVLLPNKEDEDEVEMMVVVAPDVPQSILLDETYIQRILMNLLSNSLKFTISGYVMLSLEMNAGNLVAKVRDTGIGVPASFIDHLFEPFSQAQTRGSQRGTGLGLSIVKQLLQKMDGTITVKSRHTEQGSGSNKTGTTFTVTIPVRGSFSNSSDVLNTAEAGTIAIFSPRQPRTLEGLRIAWRTYGFEVAVVNDFAELSTLRPKYVWADSWYLEKNPECLQKLTTQRTWTVLVPYDRQRGLQRLAGLLSSPHIIPLQRPLLWHTIESHIAIANRAISSMGSSHSLRAAAVANDADLRFSKSPVSSMLSRNVNVLLVEDNPINQKLGNRMLTSLGYTVLLASDGDEAIAKTLQHDSVIDMILMDQSMPIKDGITATREIRALEASGELLRRHPIVAVTAVVDTESRAQFKDAGADDFLAKPLSLGKLEQTLATFLRVE</sequence>
<dbReference type="CDD" id="cd17546">
    <property type="entry name" value="REC_hyHK_CKI1_RcsC-like"/>
    <property type="match status" value="1"/>
</dbReference>
<dbReference type="GO" id="GO:0000155">
    <property type="term" value="F:phosphorelay sensor kinase activity"/>
    <property type="evidence" value="ECO:0007669"/>
    <property type="project" value="InterPro"/>
</dbReference>
<keyword evidence="2" id="KW-0902">Two-component regulatory system</keyword>
<keyword evidence="9" id="KW-1185">Reference proteome</keyword>
<feature type="domain" description="Histidine kinase" evidence="6">
    <location>
        <begin position="434"/>
        <end position="657"/>
    </location>
</feature>
<dbReference type="InterPro" id="IPR005467">
    <property type="entry name" value="His_kinase_dom"/>
</dbReference>
<gene>
    <name evidence="8" type="ORF">BP6252_12357</name>
</gene>
<dbReference type="PROSITE" id="PS50109">
    <property type="entry name" value="HIS_KIN"/>
    <property type="match status" value="1"/>
</dbReference>
<evidence type="ECO:0000256" key="1">
    <source>
        <dbReference type="ARBA" id="ARBA00022553"/>
    </source>
</evidence>
<dbReference type="EMBL" id="PDLM01000015">
    <property type="protein sequence ID" value="RDW60974.1"/>
    <property type="molecule type" value="Genomic_DNA"/>
</dbReference>
<dbReference type="InterPro" id="IPR003594">
    <property type="entry name" value="HATPase_dom"/>
</dbReference>
<dbReference type="SMART" id="SM00448">
    <property type="entry name" value="REC"/>
    <property type="match status" value="1"/>
</dbReference>
<comment type="caution">
    <text evidence="8">The sequence shown here is derived from an EMBL/GenBank/DDBJ whole genome shotgun (WGS) entry which is preliminary data.</text>
</comment>
<dbReference type="InterPro" id="IPR036097">
    <property type="entry name" value="HisK_dim/P_sf"/>
</dbReference>
<feature type="domain" description="Response regulatory" evidence="7">
    <location>
        <begin position="822"/>
        <end position="944"/>
    </location>
</feature>
<dbReference type="InterPro" id="IPR004358">
    <property type="entry name" value="Sig_transdc_His_kin-like_C"/>
</dbReference>
<proteinExistence type="predicted"/>
<dbReference type="Pfam" id="PF03707">
    <property type="entry name" value="MHYT"/>
    <property type="match status" value="3"/>
</dbReference>
<feature type="transmembrane region" description="Helical" evidence="5">
    <location>
        <begin position="51"/>
        <end position="75"/>
    </location>
</feature>
<dbReference type="STRING" id="1849047.A0A3D8QHT4"/>
<feature type="modified residue" description="4-aspartylphosphate" evidence="3">
    <location>
        <position position="873"/>
    </location>
</feature>
<accession>A0A3D8QHT4</accession>
<keyword evidence="1 3" id="KW-0597">Phosphoprotein</keyword>